<evidence type="ECO:0000259" key="1">
    <source>
        <dbReference type="Pfam" id="PF20236"/>
    </source>
</evidence>
<dbReference type="OrthoDB" id="3256331at2759"/>
<dbReference type="InterPro" id="IPR046528">
    <property type="entry name" value="DUF6593"/>
</dbReference>
<evidence type="ECO:0000313" key="2">
    <source>
        <dbReference type="EMBL" id="KIM46937.1"/>
    </source>
</evidence>
<gene>
    <name evidence="2" type="ORF">M413DRAFT_23258</name>
</gene>
<dbReference type="AlphaFoldDB" id="A0A0C2Z183"/>
<dbReference type="EMBL" id="KN831770">
    <property type="protein sequence ID" value="KIM46937.1"/>
    <property type="molecule type" value="Genomic_DNA"/>
</dbReference>
<evidence type="ECO:0000313" key="3">
    <source>
        <dbReference type="Proteomes" id="UP000053424"/>
    </source>
</evidence>
<reference evidence="2 3" key="1">
    <citation type="submission" date="2014-04" db="EMBL/GenBank/DDBJ databases">
        <authorList>
            <consortium name="DOE Joint Genome Institute"/>
            <person name="Kuo A."/>
            <person name="Gay G."/>
            <person name="Dore J."/>
            <person name="Kohler A."/>
            <person name="Nagy L.G."/>
            <person name="Floudas D."/>
            <person name="Copeland A."/>
            <person name="Barry K.W."/>
            <person name="Cichocki N."/>
            <person name="Veneault-Fourrey C."/>
            <person name="LaButti K."/>
            <person name="Lindquist E.A."/>
            <person name="Lipzen A."/>
            <person name="Lundell T."/>
            <person name="Morin E."/>
            <person name="Murat C."/>
            <person name="Sun H."/>
            <person name="Tunlid A."/>
            <person name="Henrissat B."/>
            <person name="Grigoriev I.V."/>
            <person name="Hibbett D.S."/>
            <person name="Martin F."/>
            <person name="Nordberg H.P."/>
            <person name="Cantor M.N."/>
            <person name="Hua S.X."/>
        </authorList>
    </citation>
    <scope>NUCLEOTIDE SEQUENCE [LARGE SCALE GENOMIC DNA]</scope>
    <source>
        <strain evidence="3">h7</strain>
    </source>
</reference>
<dbReference type="Proteomes" id="UP000053424">
    <property type="component" value="Unassembled WGS sequence"/>
</dbReference>
<protein>
    <recommendedName>
        <fullName evidence="1">DUF6593 domain-containing protein</fullName>
    </recommendedName>
</protein>
<dbReference type="Pfam" id="PF20236">
    <property type="entry name" value="DUF6593"/>
    <property type="match status" value="1"/>
</dbReference>
<organism evidence="2 3">
    <name type="scientific">Hebeloma cylindrosporum</name>
    <dbReference type="NCBI Taxonomy" id="76867"/>
    <lineage>
        <taxon>Eukaryota</taxon>
        <taxon>Fungi</taxon>
        <taxon>Dikarya</taxon>
        <taxon>Basidiomycota</taxon>
        <taxon>Agaricomycotina</taxon>
        <taxon>Agaricomycetes</taxon>
        <taxon>Agaricomycetidae</taxon>
        <taxon>Agaricales</taxon>
        <taxon>Agaricineae</taxon>
        <taxon>Hymenogastraceae</taxon>
        <taxon>Hebeloma</taxon>
    </lineage>
</organism>
<reference evidence="3" key="2">
    <citation type="submission" date="2015-01" db="EMBL/GenBank/DDBJ databases">
        <title>Evolutionary Origins and Diversification of the Mycorrhizal Mutualists.</title>
        <authorList>
            <consortium name="DOE Joint Genome Institute"/>
            <consortium name="Mycorrhizal Genomics Consortium"/>
            <person name="Kohler A."/>
            <person name="Kuo A."/>
            <person name="Nagy L.G."/>
            <person name="Floudas D."/>
            <person name="Copeland A."/>
            <person name="Barry K.W."/>
            <person name="Cichocki N."/>
            <person name="Veneault-Fourrey C."/>
            <person name="LaButti K."/>
            <person name="Lindquist E.A."/>
            <person name="Lipzen A."/>
            <person name="Lundell T."/>
            <person name="Morin E."/>
            <person name="Murat C."/>
            <person name="Riley R."/>
            <person name="Ohm R."/>
            <person name="Sun H."/>
            <person name="Tunlid A."/>
            <person name="Henrissat B."/>
            <person name="Grigoriev I.V."/>
            <person name="Hibbett D.S."/>
            <person name="Martin F."/>
        </authorList>
    </citation>
    <scope>NUCLEOTIDE SEQUENCE [LARGE SCALE GENOMIC DNA]</scope>
    <source>
        <strain evidence="3">h7</strain>
    </source>
</reference>
<sequence>MALPCPTPPSSIMMGSEALATGSQITLVNPDPPIELVFSKFNSMLNNNIFINGRPHYKIVTIDPHTTITDVQTNELLVRIKRRTLHADAITFTHHYGGNPLKLKQWVVDSGKTLEGYRKWTIETPLGVFVWRIDPVLRLSLCPGRDLDHPVAWVQLPTGTLPFALLLKRGTEGFRDQILASFIILEQLLRLEEKVMTKARGYFQDPRIGAQA</sequence>
<dbReference type="HOGENOM" id="CLU_084280_2_1_1"/>
<proteinExistence type="predicted"/>
<accession>A0A0C2Z183</accession>
<name>A0A0C2Z183_HEBCY</name>
<feature type="domain" description="DUF6593" evidence="1">
    <location>
        <begin position="43"/>
        <end position="190"/>
    </location>
</feature>
<keyword evidence="3" id="KW-1185">Reference proteome</keyword>